<evidence type="ECO:0000256" key="6">
    <source>
        <dbReference type="ARBA" id="ARBA00023136"/>
    </source>
</evidence>
<evidence type="ECO:0000256" key="5">
    <source>
        <dbReference type="ARBA" id="ARBA00022989"/>
    </source>
</evidence>
<feature type="transmembrane region" description="Helical" evidence="7">
    <location>
        <begin position="189"/>
        <end position="206"/>
    </location>
</feature>
<keyword evidence="6 7" id="KW-0472">Membrane</keyword>
<dbReference type="AlphaFoldDB" id="A0A137NWN4"/>
<dbReference type="Proteomes" id="UP000070444">
    <property type="component" value="Unassembled WGS sequence"/>
</dbReference>
<dbReference type="OMA" id="NNDACAY"/>
<reference evidence="9 10" key="1">
    <citation type="journal article" date="2015" name="Genome Biol. Evol.">
        <title>Phylogenomic analyses indicate that early fungi evolved digesting cell walls of algal ancestors of land plants.</title>
        <authorList>
            <person name="Chang Y."/>
            <person name="Wang S."/>
            <person name="Sekimoto S."/>
            <person name="Aerts A.L."/>
            <person name="Choi C."/>
            <person name="Clum A."/>
            <person name="LaButti K.M."/>
            <person name="Lindquist E.A."/>
            <person name="Yee Ngan C."/>
            <person name="Ohm R.A."/>
            <person name="Salamov A.A."/>
            <person name="Grigoriev I.V."/>
            <person name="Spatafora J.W."/>
            <person name="Berbee M.L."/>
        </authorList>
    </citation>
    <scope>NUCLEOTIDE SEQUENCE [LARGE SCALE GENOMIC DNA]</scope>
    <source>
        <strain evidence="9 10">NRRL 28638</strain>
    </source>
</reference>
<keyword evidence="2" id="KW-0813">Transport</keyword>
<feature type="transmembrane region" description="Helical" evidence="7">
    <location>
        <begin position="89"/>
        <end position="110"/>
    </location>
</feature>
<accession>A0A137NWN4</accession>
<feature type="non-terminal residue" evidence="9">
    <location>
        <position position="291"/>
    </location>
</feature>
<feature type="transmembrane region" description="Helical" evidence="7">
    <location>
        <begin position="164"/>
        <end position="183"/>
    </location>
</feature>
<evidence type="ECO:0000313" key="10">
    <source>
        <dbReference type="Proteomes" id="UP000070444"/>
    </source>
</evidence>
<evidence type="ECO:0000256" key="2">
    <source>
        <dbReference type="ARBA" id="ARBA00022448"/>
    </source>
</evidence>
<feature type="transmembrane region" description="Helical" evidence="7">
    <location>
        <begin position="267"/>
        <end position="290"/>
    </location>
</feature>
<evidence type="ECO:0000256" key="7">
    <source>
        <dbReference type="SAM" id="Phobius"/>
    </source>
</evidence>
<comment type="subcellular location">
    <subcellularLocation>
        <location evidence="1">Membrane</location>
        <topology evidence="1">Multi-pass membrane protein</topology>
    </subcellularLocation>
</comment>
<proteinExistence type="predicted"/>
<dbReference type="PANTHER" id="PTHR43394">
    <property type="entry name" value="ATP-DEPENDENT PERMEASE MDL1, MITOCHONDRIAL"/>
    <property type="match status" value="1"/>
</dbReference>
<evidence type="ECO:0000256" key="4">
    <source>
        <dbReference type="ARBA" id="ARBA00022737"/>
    </source>
</evidence>
<dbReference type="GO" id="GO:0005524">
    <property type="term" value="F:ATP binding"/>
    <property type="evidence" value="ECO:0007669"/>
    <property type="project" value="InterPro"/>
</dbReference>
<evidence type="ECO:0000256" key="1">
    <source>
        <dbReference type="ARBA" id="ARBA00004141"/>
    </source>
</evidence>
<evidence type="ECO:0000313" key="9">
    <source>
        <dbReference type="EMBL" id="KXN67098.1"/>
    </source>
</evidence>
<dbReference type="SUPFAM" id="SSF90123">
    <property type="entry name" value="ABC transporter transmembrane region"/>
    <property type="match status" value="1"/>
</dbReference>
<name>A0A137NWN4_CONC2</name>
<dbReference type="Pfam" id="PF00664">
    <property type="entry name" value="ABC_membrane"/>
    <property type="match status" value="1"/>
</dbReference>
<keyword evidence="4" id="KW-0677">Repeat</keyword>
<dbReference type="InterPro" id="IPR011527">
    <property type="entry name" value="ABC1_TM_dom"/>
</dbReference>
<dbReference type="PANTHER" id="PTHR43394:SF11">
    <property type="entry name" value="ATP-BINDING CASSETTE TRANSPORTER"/>
    <property type="match status" value="1"/>
</dbReference>
<protein>
    <recommendedName>
        <fullName evidence="8">ABC transmembrane type-1 domain-containing protein</fullName>
    </recommendedName>
</protein>
<keyword evidence="5 7" id="KW-1133">Transmembrane helix</keyword>
<evidence type="ECO:0000256" key="3">
    <source>
        <dbReference type="ARBA" id="ARBA00022692"/>
    </source>
</evidence>
<dbReference type="OrthoDB" id="6500128at2759"/>
<keyword evidence="3 7" id="KW-0812">Transmembrane</keyword>
<dbReference type="InterPro" id="IPR039421">
    <property type="entry name" value="Type_1_exporter"/>
</dbReference>
<dbReference type="CDD" id="cd18577">
    <property type="entry name" value="ABC_6TM_Pgp_ABCB1_D1_like"/>
    <property type="match status" value="1"/>
</dbReference>
<dbReference type="STRING" id="796925.A0A137NWN4"/>
<dbReference type="PROSITE" id="PS50929">
    <property type="entry name" value="ABC_TM1F"/>
    <property type="match status" value="1"/>
</dbReference>
<gene>
    <name evidence="9" type="ORF">CONCODRAFT_43240</name>
</gene>
<feature type="domain" description="ABC transmembrane type-1" evidence="8">
    <location>
        <begin position="41"/>
        <end position="291"/>
    </location>
</feature>
<evidence type="ECO:0000259" key="8">
    <source>
        <dbReference type="PROSITE" id="PS50929"/>
    </source>
</evidence>
<keyword evidence="10" id="KW-1185">Reference proteome</keyword>
<dbReference type="GO" id="GO:0005743">
    <property type="term" value="C:mitochondrial inner membrane"/>
    <property type="evidence" value="ECO:0007669"/>
    <property type="project" value="TreeGrafter"/>
</dbReference>
<sequence length="291" mass="32253">MSKVKTSNNSNKAESRSKDKPNVSWVKLYTYATALDWLGLLFGAICAIASGVALPLIAIILNDIINSLTAFTVGVATPDQLMEQIGKSALYFVYLAVGVFPTTYIFMAIYKSIGERLTYIIRHRYLVGVLKQEMAWSDAYGAGQVATCITSNTDLVQEGISEKVALIIHDLATFISGFVIAFIKNWKLTLVTMCIVPIIAIFIFLLNKYFTRYSTSSLDEYANANTLAEESISSIRTLIAFNQKNKILKRYQEIIKKAEASGLKKSISLGITLSCIFCIVYLGYALAFWFG</sequence>
<feature type="transmembrane region" description="Helical" evidence="7">
    <location>
        <begin position="37"/>
        <end position="61"/>
    </location>
</feature>
<dbReference type="GO" id="GO:0015421">
    <property type="term" value="F:ABC-type oligopeptide transporter activity"/>
    <property type="evidence" value="ECO:0007669"/>
    <property type="project" value="TreeGrafter"/>
</dbReference>
<dbReference type="InterPro" id="IPR036640">
    <property type="entry name" value="ABC1_TM_sf"/>
</dbReference>
<dbReference type="EMBL" id="KQ964660">
    <property type="protein sequence ID" value="KXN67098.1"/>
    <property type="molecule type" value="Genomic_DNA"/>
</dbReference>
<dbReference type="Gene3D" id="1.20.1560.10">
    <property type="entry name" value="ABC transporter type 1, transmembrane domain"/>
    <property type="match status" value="2"/>
</dbReference>
<organism evidence="9 10">
    <name type="scientific">Conidiobolus coronatus (strain ATCC 28846 / CBS 209.66 / NRRL 28638)</name>
    <name type="common">Delacroixia coronata</name>
    <dbReference type="NCBI Taxonomy" id="796925"/>
    <lineage>
        <taxon>Eukaryota</taxon>
        <taxon>Fungi</taxon>
        <taxon>Fungi incertae sedis</taxon>
        <taxon>Zoopagomycota</taxon>
        <taxon>Entomophthoromycotina</taxon>
        <taxon>Entomophthoromycetes</taxon>
        <taxon>Entomophthorales</taxon>
        <taxon>Ancylistaceae</taxon>
        <taxon>Conidiobolus</taxon>
    </lineage>
</organism>
<dbReference type="GO" id="GO:0090374">
    <property type="term" value="P:oligopeptide export from mitochondrion"/>
    <property type="evidence" value="ECO:0007669"/>
    <property type="project" value="TreeGrafter"/>
</dbReference>